<accession>X1F7V2</accession>
<dbReference type="EMBL" id="BART01035726">
    <property type="protein sequence ID" value="GAH16873.1"/>
    <property type="molecule type" value="Genomic_DNA"/>
</dbReference>
<gene>
    <name evidence="1" type="ORF">S01H4_60544</name>
</gene>
<evidence type="ECO:0000313" key="1">
    <source>
        <dbReference type="EMBL" id="GAH16873.1"/>
    </source>
</evidence>
<proteinExistence type="predicted"/>
<comment type="caution">
    <text evidence="1">The sequence shown here is derived from an EMBL/GenBank/DDBJ whole genome shotgun (WGS) entry which is preliminary data.</text>
</comment>
<dbReference type="AlphaFoldDB" id="X1F7V2"/>
<protein>
    <submittedName>
        <fullName evidence="1">Uncharacterized protein</fullName>
    </submittedName>
</protein>
<sequence length="36" mass="4180">MTESELINFMFADCARCTNVASCRQWMQSVIDHARN</sequence>
<name>X1F7V2_9ZZZZ</name>
<organism evidence="1">
    <name type="scientific">marine sediment metagenome</name>
    <dbReference type="NCBI Taxonomy" id="412755"/>
    <lineage>
        <taxon>unclassified sequences</taxon>
        <taxon>metagenomes</taxon>
        <taxon>ecological metagenomes</taxon>
    </lineage>
</organism>
<feature type="non-terminal residue" evidence="1">
    <location>
        <position position="36"/>
    </location>
</feature>
<reference evidence="1" key="1">
    <citation type="journal article" date="2014" name="Front. Microbiol.">
        <title>High frequency of phylogenetically diverse reductive dehalogenase-homologous genes in deep subseafloor sedimentary metagenomes.</title>
        <authorList>
            <person name="Kawai M."/>
            <person name="Futagami T."/>
            <person name="Toyoda A."/>
            <person name="Takaki Y."/>
            <person name="Nishi S."/>
            <person name="Hori S."/>
            <person name="Arai W."/>
            <person name="Tsubouchi T."/>
            <person name="Morono Y."/>
            <person name="Uchiyama I."/>
            <person name="Ito T."/>
            <person name="Fujiyama A."/>
            <person name="Inagaki F."/>
            <person name="Takami H."/>
        </authorList>
    </citation>
    <scope>NUCLEOTIDE SEQUENCE</scope>
    <source>
        <strain evidence="1">Expedition CK06-06</strain>
    </source>
</reference>